<dbReference type="InterPro" id="IPR018022">
    <property type="entry name" value="IPT"/>
</dbReference>
<dbReference type="HAMAP" id="MF_00185">
    <property type="entry name" value="IPP_trans"/>
    <property type="match status" value="1"/>
</dbReference>
<accession>A0A7T7UTI1</accession>
<dbReference type="SUPFAM" id="SSF52540">
    <property type="entry name" value="P-loop containing nucleoside triphosphate hydrolases"/>
    <property type="match status" value="1"/>
</dbReference>
<feature type="region of interest" description="Interaction with substrate tRNA" evidence="10">
    <location>
        <begin position="41"/>
        <end position="44"/>
    </location>
</feature>
<organism evidence="14 15">
    <name type="scientific">Anaerococcus obesiensis</name>
    <dbReference type="NCBI Taxonomy" id="1287640"/>
    <lineage>
        <taxon>Bacteria</taxon>
        <taxon>Bacillati</taxon>
        <taxon>Bacillota</taxon>
        <taxon>Tissierellia</taxon>
        <taxon>Tissierellales</taxon>
        <taxon>Peptoniphilaceae</taxon>
        <taxon>Anaerococcus</taxon>
    </lineage>
</organism>
<evidence type="ECO:0000256" key="9">
    <source>
        <dbReference type="ARBA" id="ARBA00049563"/>
    </source>
</evidence>
<evidence type="ECO:0000256" key="13">
    <source>
        <dbReference type="RuleBase" id="RU003785"/>
    </source>
</evidence>
<feature type="binding site" evidence="10">
    <location>
        <begin position="16"/>
        <end position="23"/>
    </location>
    <ligand>
        <name>ATP</name>
        <dbReference type="ChEBI" id="CHEBI:30616"/>
    </ligand>
</feature>
<keyword evidence="15" id="KW-1185">Reference proteome</keyword>
<dbReference type="EMBL" id="CP067016">
    <property type="protein sequence ID" value="QQN55829.1"/>
    <property type="molecule type" value="Genomic_DNA"/>
</dbReference>
<evidence type="ECO:0000256" key="4">
    <source>
        <dbReference type="ARBA" id="ARBA00022679"/>
    </source>
</evidence>
<protein>
    <recommendedName>
        <fullName evidence="10">tRNA dimethylallyltransferase</fullName>
        <ecNumber evidence="10">2.5.1.75</ecNumber>
    </recommendedName>
    <alternativeName>
        <fullName evidence="10">Dimethylallyl diphosphate:tRNA dimethylallyltransferase</fullName>
        <shortName evidence="10">DMAPP:tRNA dimethylallyltransferase</shortName>
        <shortName evidence="10">DMATase</shortName>
    </alternativeName>
    <alternativeName>
        <fullName evidence="10">Isopentenyl-diphosphate:tRNA isopentenyltransferase</fullName>
        <shortName evidence="10">IPP transferase</shortName>
        <shortName evidence="10">IPPT</shortName>
        <shortName evidence="10">IPTase</shortName>
    </alternativeName>
</protein>
<dbReference type="Gene3D" id="1.10.20.140">
    <property type="match status" value="1"/>
</dbReference>
<dbReference type="PANTHER" id="PTHR11088">
    <property type="entry name" value="TRNA DIMETHYLALLYLTRANSFERASE"/>
    <property type="match status" value="1"/>
</dbReference>
<reference evidence="14 15" key="1">
    <citation type="submission" date="2020-12" db="EMBL/GenBank/DDBJ databases">
        <title>FDA dAtabase for Regulatory Grade micrObial Sequences (FDA-ARGOS): Supporting development and validation of Infectious Disease Dx tests.</title>
        <authorList>
            <person name="Sproer C."/>
            <person name="Gronow S."/>
            <person name="Severitt S."/>
            <person name="Schroder I."/>
            <person name="Tallon L."/>
            <person name="Sadzewicz L."/>
            <person name="Zhao X."/>
            <person name="Boylan J."/>
            <person name="Ott S."/>
            <person name="Bowen H."/>
            <person name="Vavikolanu K."/>
            <person name="Mehta A."/>
            <person name="Aluvathingal J."/>
            <person name="Nadendla S."/>
            <person name="Lowell S."/>
            <person name="Myers T."/>
            <person name="Yan Y."/>
            <person name="Sichtig H."/>
        </authorList>
    </citation>
    <scope>NUCLEOTIDE SEQUENCE [LARGE SCALE GENOMIC DNA]</scope>
    <source>
        <strain evidence="14 15">FDAARGOS_989</strain>
    </source>
</reference>
<keyword evidence="5 10" id="KW-0819">tRNA processing</keyword>
<comment type="subunit">
    <text evidence="10">Monomer.</text>
</comment>
<name>A0A7T7UTI1_9FIRM</name>
<comment type="catalytic activity">
    <reaction evidence="9 10 11">
        <text>adenosine(37) in tRNA + dimethylallyl diphosphate = N(6)-dimethylallyladenosine(37) in tRNA + diphosphate</text>
        <dbReference type="Rhea" id="RHEA:26482"/>
        <dbReference type="Rhea" id="RHEA-COMP:10162"/>
        <dbReference type="Rhea" id="RHEA-COMP:10375"/>
        <dbReference type="ChEBI" id="CHEBI:33019"/>
        <dbReference type="ChEBI" id="CHEBI:57623"/>
        <dbReference type="ChEBI" id="CHEBI:74411"/>
        <dbReference type="ChEBI" id="CHEBI:74415"/>
        <dbReference type="EC" id="2.5.1.75"/>
    </reaction>
</comment>
<feature type="region of interest" description="Interaction with substrate tRNA" evidence="10">
    <location>
        <begin position="166"/>
        <end position="170"/>
    </location>
</feature>
<dbReference type="GO" id="GO:0006400">
    <property type="term" value="P:tRNA modification"/>
    <property type="evidence" value="ECO:0007669"/>
    <property type="project" value="TreeGrafter"/>
</dbReference>
<proteinExistence type="inferred from homology"/>
<dbReference type="InterPro" id="IPR027417">
    <property type="entry name" value="P-loop_NTPase"/>
</dbReference>
<evidence type="ECO:0000256" key="6">
    <source>
        <dbReference type="ARBA" id="ARBA00022741"/>
    </source>
</evidence>
<dbReference type="PANTHER" id="PTHR11088:SF60">
    <property type="entry name" value="TRNA DIMETHYLALLYLTRANSFERASE"/>
    <property type="match status" value="1"/>
</dbReference>
<sequence>MNWRNILIDKVLIVTGPTACGKSEFAIKLAKKFDGEIISADSQQIYKDMYIGTNKIKKIETDGIKHYGLDIKYPNEEYSVQEFKDMARNLISEINSKNKIPIVAGGTGFYIDSILFDMNYGTNKKDKNLRDKLTKDFQMYGNEYMYEKFCEIDPIEAKKYHPNETQRIIRAFETYKLTGKKPSELRKGLKNLNKNINPILFFINYKDRSKLYEKINLRVDQMINDGLENEFDKLVKNYKLSSLSKSLQAIGYKEFFTYKENEISYDELRSEIKKNTRRYAKRQITWMKKYLKYDFSNLIYRDEDMDEKILENMEKIVKETYDLQ</sequence>
<dbReference type="Proteomes" id="UP000595871">
    <property type="component" value="Chromosome"/>
</dbReference>
<comment type="similarity">
    <text evidence="3 10 13">Belongs to the IPP transferase family.</text>
</comment>
<dbReference type="Pfam" id="PF01715">
    <property type="entry name" value="IPPT"/>
    <property type="match status" value="1"/>
</dbReference>
<evidence type="ECO:0000256" key="3">
    <source>
        <dbReference type="ARBA" id="ARBA00005842"/>
    </source>
</evidence>
<comment type="function">
    <text evidence="2 10 12">Catalyzes the transfer of a dimethylallyl group onto the adenine at position 37 in tRNAs that read codons beginning with uridine, leading to the formation of N6-(dimethylallyl)adenosine (i(6)A).</text>
</comment>
<evidence type="ECO:0000256" key="2">
    <source>
        <dbReference type="ARBA" id="ARBA00003213"/>
    </source>
</evidence>
<gene>
    <name evidence="10 14" type="primary">miaA</name>
    <name evidence="14" type="ORF">I6H46_08165</name>
</gene>
<evidence type="ECO:0000256" key="12">
    <source>
        <dbReference type="RuleBase" id="RU003784"/>
    </source>
</evidence>
<dbReference type="AlphaFoldDB" id="A0A7T7UTI1"/>
<evidence type="ECO:0000256" key="10">
    <source>
        <dbReference type="HAMAP-Rule" id="MF_00185"/>
    </source>
</evidence>
<evidence type="ECO:0000313" key="15">
    <source>
        <dbReference type="Proteomes" id="UP000595871"/>
    </source>
</evidence>
<keyword evidence="7 10" id="KW-0067">ATP-binding</keyword>
<evidence type="ECO:0000256" key="7">
    <source>
        <dbReference type="ARBA" id="ARBA00022840"/>
    </source>
</evidence>
<dbReference type="KEGG" id="aob:I6H46_08165"/>
<keyword evidence="6 10" id="KW-0547">Nucleotide-binding</keyword>
<evidence type="ECO:0000256" key="1">
    <source>
        <dbReference type="ARBA" id="ARBA00001946"/>
    </source>
</evidence>
<evidence type="ECO:0000256" key="11">
    <source>
        <dbReference type="RuleBase" id="RU003783"/>
    </source>
</evidence>
<feature type="site" description="Interaction with substrate tRNA" evidence="10">
    <location>
        <position position="130"/>
    </location>
</feature>
<evidence type="ECO:0000256" key="8">
    <source>
        <dbReference type="ARBA" id="ARBA00022842"/>
    </source>
</evidence>
<keyword evidence="4 10" id="KW-0808">Transferase</keyword>
<comment type="caution">
    <text evidence="10">Lacks conserved residue(s) required for the propagation of feature annotation.</text>
</comment>
<dbReference type="EC" id="2.5.1.75" evidence="10"/>
<comment type="cofactor">
    <cofactor evidence="1 10">
        <name>Mg(2+)</name>
        <dbReference type="ChEBI" id="CHEBI:18420"/>
    </cofactor>
</comment>
<dbReference type="GO" id="GO:0052381">
    <property type="term" value="F:tRNA dimethylallyltransferase activity"/>
    <property type="evidence" value="ECO:0007669"/>
    <property type="project" value="UniProtKB-UniRule"/>
</dbReference>
<feature type="site" description="Interaction with substrate tRNA" evidence="10">
    <location>
        <position position="107"/>
    </location>
</feature>
<feature type="binding site" evidence="10">
    <location>
        <begin position="18"/>
        <end position="23"/>
    </location>
    <ligand>
        <name>substrate</name>
    </ligand>
</feature>
<dbReference type="Gene3D" id="3.40.50.300">
    <property type="entry name" value="P-loop containing nucleotide triphosphate hydrolases"/>
    <property type="match status" value="1"/>
</dbReference>
<dbReference type="NCBIfam" id="TIGR00174">
    <property type="entry name" value="miaA"/>
    <property type="match status" value="1"/>
</dbReference>
<evidence type="ECO:0000313" key="14">
    <source>
        <dbReference type="EMBL" id="QQN55829.1"/>
    </source>
</evidence>
<dbReference type="GO" id="GO:0005524">
    <property type="term" value="F:ATP binding"/>
    <property type="evidence" value="ECO:0007669"/>
    <property type="project" value="UniProtKB-UniRule"/>
</dbReference>
<evidence type="ECO:0000256" key="5">
    <source>
        <dbReference type="ARBA" id="ARBA00022694"/>
    </source>
</evidence>
<dbReference type="InterPro" id="IPR039657">
    <property type="entry name" value="Dimethylallyltransferase"/>
</dbReference>
<keyword evidence="8 10" id="KW-0460">Magnesium</keyword>